<protein>
    <submittedName>
        <fullName evidence="1">Uncharacterized protein</fullName>
    </submittedName>
</protein>
<name>A0A7C8ZID3_OPUST</name>
<sequence>MKPPHLWRPFYVQNVVGQNGLCGNHRQLFHHPHHLPTSNLHTRLPLTSSGGQLRLEGSLNLTLMGPSPQLAQQQGLFFATGKEGSSWLAHDLWRMLQFLLRKPRQCEMVSAPP</sequence>
<dbReference type="AlphaFoldDB" id="A0A7C8ZID3"/>
<proteinExistence type="predicted"/>
<organism evidence="1">
    <name type="scientific">Opuntia streptacantha</name>
    <name type="common">Prickly pear cactus</name>
    <name type="synonym">Opuntia cardona</name>
    <dbReference type="NCBI Taxonomy" id="393608"/>
    <lineage>
        <taxon>Eukaryota</taxon>
        <taxon>Viridiplantae</taxon>
        <taxon>Streptophyta</taxon>
        <taxon>Embryophyta</taxon>
        <taxon>Tracheophyta</taxon>
        <taxon>Spermatophyta</taxon>
        <taxon>Magnoliopsida</taxon>
        <taxon>eudicotyledons</taxon>
        <taxon>Gunneridae</taxon>
        <taxon>Pentapetalae</taxon>
        <taxon>Caryophyllales</taxon>
        <taxon>Cactineae</taxon>
        <taxon>Cactaceae</taxon>
        <taxon>Opuntioideae</taxon>
        <taxon>Opuntia</taxon>
    </lineage>
</organism>
<evidence type="ECO:0000313" key="1">
    <source>
        <dbReference type="EMBL" id="MBA4643939.1"/>
    </source>
</evidence>
<dbReference type="EMBL" id="GISG01135729">
    <property type="protein sequence ID" value="MBA4643939.1"/>
    <property type="molecule type" value="Transcribed_RNA"/>
</dbReference>
<reference evidence="1" key="2">
    <citation type="submission" date="2020-07" db="EMBL/GenBank/DDBJ databases">
        <authorList>
            <person name="Vera ALvarez R."/>
            <person name="Arias-Moreno D.M."/>
            <person name="Jimenez-Jacinto V."/>
            <person name="Jimenez-Bremont J.F."/>
            <person name="Swaminathan K."/>
            <person name="Moose S.P."/>
            <person name="Guerrero-Gonzalez M.L."/>
            <person name="Marino-Ramirez L."/>
            <person name="Landsman D."/>
            <person name="Rodriguez-Kessler M."/>
            <person name="Delgado-Sanchez P."/>
        </authorList>
    </citation>
    <scope>NUCLEOTIDE SEQUENCE</scope>
    <source>
        <tissue evidence="1">Cladode</tissue>
    </source>
</reference>
<accession>A0A7C8ZID3</accession>
<reference evidence="1" key="1">
    <citation type="journal article" date="2013" name="J. Plant Res.">
        <title>Effect of fungi and light on seed germination of three Opuntia species from semiarid lands of central Mexico.</title>
        <authorList>
            <person name="Delgado-Sanchez P."/>
            <person name="Jimenez-Bremont J.F."/>
            <person name="Guerrero-Gonzalez Mde L."/>
            <person name="Flores J."/>
        </authorList>
    </citation>
    <scope>NUCLEOTIDE SEQUENCE</scope>
    <source>
        <tissue evidence="1">Cladode</tissue>
    </source>
</reference>